<name>A0ABV9YDE7_9PSEU</name>
<keyword evidence="5" id="KW-1185">Reference proteome</keyword>
<dbReference type="Gene3D" id="3.30.750.24">
    <property type="entry name" value="STAS domain"/>
    <property type="match status" value="1"/>
</dbReference>
<reference evidence="5" key="1">
    <citation type="journal article" date="2019" name="Int. J. Syst. Evol. Microbiol.">
        <title>The Global Catalogue of Microorganisms (GCM) 10K type strain sequencing project: providing services to taxonomists for standard genome sequencing and annotation.</title>
        <authorList>
            <consortium name="The Broad Institute Genomics Platform"/>
            <consortium name="The Broad Institute Genome Sequencing Center for Infectious Disease"/>
            <person name="Wu L."/>
            <person name="Ma J."/>
        </authorList>
    </citation>
    <scope>NUCLEOTIDE SEQUENCE [LARGE SCALE GENOMIC DNA]</scope>
    <source>
        <strain evidence="5">KCTC 12848</strain>
    </source>
</reference>
<comment type="similarity">
    <text evidence="1 2">Belongs to the anti-sigma-factor antagonist family.</text>
</comment>
<dbReference type="CDD" id="cd07043">
    <property type="entry name" value="STAS_anti-anti-sigma_factors"/>
    <property type="match status" value="1"/>
</dbReference>
<accession>A0ABV9YDE7</accession>
<evidence type="ECO:0000256" key="1">
    <source>
        <dbReference type="ARBA" id="ARBA00009013"/>
    </source>
</evidence>
<dbReference type="Pfam" id="PF01740">
    <property type="entry name" value="STAS"/>
    <property type="match status" value="1"/>
</dbReference>
<evidence type="ECO:0000313" key="4">
    <source>
        <dbReference type="EMBL" id="MFC5059637.1"/>
    </source>
</evidence>
<dbReference type="PANTHER" id="PTHR33495">
    <property type="entry name" value="ANTI-SIGMA FACTOR ANTAGONIST TM_1081-RELATED-RELATED"/>
    <property type="match status" value="1"/>
</dbReference>
<dbReference type="PROSITE" id="PS50801">
    <property type="entry name" value="STAS"/>
    <property type="match status" value="1"/>
</dbReference>
<organism evidence="4 5">
    <name type="scientific">Saccharothrix xinjiangensis</name>
    <dbReference type="NCBI Taxonomy" id="204798"/>
    <lineage>
        <taxon>Bacteria</taxon>
        <taxon>Bacillati</taxon>
        <taxon>Actinomycetota</taxon>
        <taxon>Actinomycetes</taxon>
        <taxon>Pseudonocardiales</taxon>
        <taxon>Pseudonocardiaceae</taxon>
        <taxon>Saccharothrix</taxon>
    </lineage>
</organism>
<evidence type="ECO:0000259" key="3">
    <source>
        <dbReference type="PROSITE" id="PS50801"/>
    </source>
</evidence>
<dbReference type="EMBL" id="JBHSJB010000042">
    <property type="protein sequence ID" value="MFC5059637.1"/>
    <property type="molecule type" value="Genomic_DNA"/>
</dbReference>
<evidence type="ECO:0000313" key="5">
    <source>
        <dbReference type="Proteomes" id="UP001595833"/>
    </source>
</evidence>
<dbReference type="InterPro" id="IPR003658">
    <property type="entry name" value="Anti-sigma_ant"/>
</dbReference>
<protein>
    <recommendedName>
        <fullName evidence="2">Anti-sigma factor antagonist</fullName>
    </recommendedName>
</protein>
<dbReference type="InterPro" id="IPR002645">
    <property type="entry name" value="STAS_dom"/>
</dbReference>
<feature type="domain" description="STAS" evidence="3">
    <location>
        <begin position="7"/>
        <end position="113"/>
    </location>
</feature>
<dbReference type="InterPro" id="IPR036513">
    <property type="entry name" value="STAS_dom_sf"/>
</dbReference>
<dbReference type="SUPFAM" id="SSF52091">
    <property type="entry name" value="SpoIIaa-like"/>
    <property type="match status" value="1"/>
</dbReference>
<comment type="caution">
    <text evidence="4">The sequence shown here is derived from an EMBL/GenBank/DDBJ whole genome shotgun (WGS) entry which is preliminary data.</text>
</comment>
<sequence length="113" mass="11889">MPSLDFETSTTRVGEGLTVVAARGELDIATVDKLREPLLDAIGDGRGGVVVDLTDVRFFASIGIEVLLVAHERTRAGGGALKVVTPRLVRRTLISVGLGEVLELHDTLEGALG</sequence>
<evidence type="ECO:0000256" key="2">
    <source>
        <dbReference type="RuleBase" id="RU003749"/>
    </source>
</evidence>
<dbReference type="Proteomes" id="UP001595833">
    <property type="component" value="Unassembled WGS sequence"/>
</dbReference>
<gene>
    <name evidence="4" type="ORF">ACFPFM_38480</name>
</gene>
<proteinExistence type="inferred from homology"/>
<dbReference type="RefSeq" id="WP_344035436.1">
    <property type="nucleotide sequence ID" value="NZ_BAAAKE010000003.1"/>
</dbReference>
<dbReference type="PANTHER" id="PTHR33495:SF2">
    <property type="entry name" value="ANTI-SIGMA FACTOR ANTAGONIST TM_1081-RELATED"/>
    <property type="match status" value="1"/>
</dbReference>
<dbReference type="NCBIfam" id="TIGR00377">
    <property type="entry name" value="ant_ant_sig"/>
    <property type="match status" value="1"/>
</dbReference>